<gene>
    <name evidence="1" type="ORF">RM844_29950</name>
</gene>
<name>A0ABU2K252_9ACTN</name>
<accession>A0ABU2K252</accession>
<proteinExistence type="predicted"/>
<dbReference type="Pfam" id="PF14433">
    <property type="entry name" value="SUKH-3"/>
    <property type="match status" value="1"/>
</dbReference>
<evidence type="ECO:0000313" key="1">
    <source>
        <dbReference type="EMBL" id="MDT0270503.1"/>
    </source>
</evidence>
<comment type="caution">
    <text evidence="1">The sequence shown here is derived from an EMBL/GenBank/DDBJ whole genome shotgun (WGS) entry which is preliminary data.</text>
</comment>
<dbReference type="InterPro" id="IPR025850">
    <property type="entry name" value="SUKH-3"/>
</dbReference>
<organism evidence="1 2">
    <name type="scientific">Streptomyces chisholmiae</name>
    <dbReference type="NCBI Taxonomy" id="3075540"/>
    <lineage>
        <taxon>Bacteria</taxon>
        <taxon>Bacillati</taxon>
        <taxon>Actinomycetota</taxon>
        <taxon>Actinomycetes</taxon>
        <taxon>Kitasatosporales</taxon>
        <taxon>Streptomycetaceae</taxon>
        <taxon>Streptomyces</taxon>
    </lineage>
</organism>
<dbReference type="RefSeq" id="WP_311670569.1">
    <property type="nucleotide sequence ID" value="NZ_JAVREO010000028.1"/>
</dbReference>
<reference evidence="2" key="1">
    <citation type="submission" date="2023-07" db="EMBL/GenBank/DDBJ databases">
        <title>30 novel species of actinomycetes from the DSMZ collection.</title>
        <authorList>
            <person name="Nouioui I."/>
        </authorList>
    </citation>
    <scope>NUCLEOTIDE SEQUENCE [LARGE SCALE GENOMIC DNA]</scope>
    <source>
        <strain evidence="2">DSM 44915</strain>
    </source>
</reference>
<sequence length="151" mass="16811">MDGSTARQWSEGTDRTLRVLGWYPGRAVDTDAWEELLCGRGTFPRPHPAARRFIAEFGGLASAGDRAEVPLTRFDFQLDPALAEWDEEIFEVLSEWADAELFPIGMIARRNVYLGMAQDGAVWAGMDAVDKFADSPDLTIEKLIAPYRADS</sequence>
<protein>
    <submittedName>
        <fullName evidence="1">SUKH-3 domain-containing protein</fullName>
    </submittedName>
</protein>
<evidence type="ECO:0000313" key="2">
    <source>
        <dbReference type="Proteomes" id="UP001183410"/>
    </source>
</evidence>
<keyword evidence="2" id="KW-1185">Reference proteome</keyword>
<dbReference type="Proteomes" id="UP001183410">
    <property type="component" value="Unassembled WGS sequence"/>
</dbReference>
<dbReference type="EMBL" id="JAVREO010000028">
    <property type="protein sequence ID" value="MDT0270503.1"/>
    <property type="molecule type" value="Genomic_DNA"/>
</dbReference>